<keyword evidence="7" id="KW-0130">Cell adhesion</keyword>
<dbReference type="Proteomes" id="UP000198287">
    <property type="component" value="Unassembled WGS sequence"/>
</dbReference>
<feature type="region of interest" description="Disordered" evidence="13">
    <location>
        <begin position="1027"/>
        <end position="1051"/>
    </location>
</feature>
<feature type="domain" description="Cadherin" evidence="14">
    <location>
        <begin position="2432"/>
        <end position="2512"/>
    </location>
</feature>
<feature type="region of interest" description="Disordered" evidence="13">
    <location>
        <begin position="257"/>
        <end position="386"/>
    </location>
</feature>
<feature type="compositionally biased region" description="Gly residues" evidence="13">
    <location>
        <begin position="352"/>
        <end position="369"/>
    </location>
</feature>
<feature type="domain" description="Cadherin" evidence="14">
    <location>
        <begin position="2280"/>
        <end position="2415"/>
    </location>
</feature>
<keyword evidence="4" id="KW-0732">Signal</keyword>
<evidence type="ECO:0000256" key="1">
    <source>
        <dbReference type="ARBA" id="ARBA00004167"/>
    </source>
</evidence>
<feature type="domain" description="Cadherin" evidence="14">
    <location>
        <begin position="1111"/>
        <end position="1226"/>
    </location>
</feature>
<reference evidence="15 16" key="1">
    <citation type="submission" date="2015-12" db="EMBL/GenBank/DDBJ databases">
        <title>The genome of Folsomia candida.</title>
        <authorList>
            <person name="Faddeeva A."/>
            <person name="Derks M.F."/>
            <person name="Anvar Y."/>
            <person name="Smit S."/>
            <person name="Van Straalen N."/>
            <person name="Roelofs D."/>
        </authorList>
    </citation>
    <scope>NUCLEOTIDE SEQUENCE [LARGE SCALE GENOMIC DNA]</scope>
    <source>
        <strain evidence="15 16">VU population</strain>
        <tissue evidence="15">Whole body</tissue>
    </source>
</reference>
<evidence type="ECO:0000256" key="12">
    <source>
        <dbReference type="PROSITE-ProRule" id="PRU00043"/>
    </source>
</evidence>
<feature type="domain" description="Cadherin" evidence="14">
    <location>
        <begin position="2034"/>
        <end position="2158"/>
    </location>
</feature>
<dbReference type="PROSITE" id="PS00232">
    <property type="entry name" value="CADHERIN_1"/>
    <property type="match status" value="3"/>
</dbReference>
<feature type="compositionally biased region" description="Acidic residues" evidence="13">
    <location>
        <begin position="1670"/>
        <end position="1690"/>
    </location>
</feature>
<keyword evidence="5" id="KW-0677">Repeat</keyword>
<dbReference type="SMART" id="SM00112">
    <property type="entry name" value="CA"/>
    <property type="match status" value="20"/>
</dbReference>
<proteinExistence type="predicted"/>
<dbReference type="Pfam" id="PF00028">
    <property type="entry name" value="Cadherin"/>
    <property type="match status" value="14"/>
</dbReference>
<dbReference type="EMBL" id="LNIX01000008">
    <property type="protein sequence ID" value="OXA51224.1"/>
    <property type="molecule type" value="Genomic_DNA"/>
</dbReference>
<keyword evidence="8" id="KW-1133">Transmembrane helix</keyword>
<evidence type="ECO:0000256" key="3">
    <source>
        <dbReference type="ARBA" id="ARBA00022692"/>
    </source>
</evidence>
<evidence type="ECO:0000256" key="2">
    <source>
        <dbReference type="ARBA" id="ARBA00022536"/>
    </source>
</evidence>
<sequence>MRMRRPHPPLIPAVAVVVAIIPCWLLIIVTAATTTTTGSGHSKGPLRDGEGSVKDDIKDFKFTQPSYNATVPENSLGSTLILPYTGEQIFTGGKNPSSSSTGPQLKMGVWNPTKRPVHYSITSGDTYSMFRSESLQIGDFNFLILRVRNNDRILNREFKEWYKLGVKADLLDHHHPKQYFNNASLAKAFPLVGSSSDLLFEEEGEHETEPPPDQSQPQPPPATKMFIISEEVLLPPPDKSSPFGDDTSLRDPFSLVQDANSVGVSGGKNKKNNSKVSRRTTKQKRDDDVNSDDIFSGGGGRRGGRGRKRNGSSRIESETDSFDTTLFPPLRRTLRDEKLKKTSFTPSNVTRSGGGKPNRVRGGSGGGGAGRRRNKNRPSSSQEINEINVDVDMVKSVTVRTTSNNVPSYNKRVTTTMTTTPTTTTTTTKRPKMMVAQQQDKNGGIILTSAETTVFVRVIDVDDNQPVFESQTYDIGVNEDAPILSKVAKISAADADIGRNSEIYYSLSEWSNSWSIDPITGILSPTRPLLGRTGKGDRDRETIHIRAKNRWNMTPTSGSIAAVNIHIRPVNRYAPQIRVNRPPQVEVRPYGVIYAVVSIRDADEGENGVVDLEIKEGDPNGIFRITPTSSRNEFYVEMSPIIATNLGKIERLHQFNLTLRATDRGSPAKSSEKELQVRVADTIWSEKGGENTAIFDKDVYEVEISETTSPPHSVVFRLNRPNSAVGLSISSGNEGDDFVLEEKSGVLYTNKWLDAETKSTYTLTIDSHDRRPASQQQRSGDYYRRRQSVAKIIVKVIDGKNIFPYENLPSAQGNDNSPEWEPMPNNRSIFTVMENEAVGTKVTRIVAKDRDSGENGYVTYSIANLKPTPFTIDHFSGDIRTGRLLDYEIDRREFSLKIRASDWGQPSRRQSEKVMTIMLKDVNDNRPLFTVKECVAIIDKGIKFETEIGRVEAIDFDREDVVMYRIVGGNEDACFGIDTTSGKIKVVCDLRDVRVPKRFLNVTATDGEYYSDVMSIKVELGGEGRMTHLKVNRTTPPSENGSSSSSSSPRSGIKLFSTANSVFECEDTGVRERFDQMAALSEKNNQFEDGEEGFPPLPSRYRDNVHTPQWIDVPKEISVFENTSVGVTVLKLRARDLDKGYNGLLTFVISSGDEAHGAWDIVNPTGSQDSDEGDLAHLVVAAPLDREQVSSYMLNISVWDQGKPSKVSSKLLFVKVQDSNDCRPTFTKAATKLKIGEGGALVGEQLVGLSAFDEDEEGTPNSLISYRLLSPTEDFAIDEKLGTIRLLRELDRERQDFYELLVAAEDHGVPKLSSIAVVSIQVEDVNDCAPRFESFASMSSHSSSSRIVSVLEDWPVGGVVTQVLARDDDLGLGGNVRYALVGGVGEEEDFELDEVSGVLRVKRELDYETTSIYNLTIRAHDMGTPSLSSETFIVVEVLDVLESSTSISFSEVAKETSLPETTPVGSLITRVELTPSSALEHSLVTLTLEGPSRYLFTIDETGSVRTGHTLDYETHPSHWLAILAKSVSSGKTLAKMDLFVNNTPPSHIFLKLSAFDCDPSGRLTYSLKTSTPYFDIDPTSGELETTDMVLDREKQPVHIFDVIVTDGGDPRLNSSTQIVVVLRDENDNSPRFLHKRGIHTIPELTIDLQGDQPTSGKKKMHPSDSSAGLSEEDEDEDEEDDEDSEDDDEELKWSDWNVIEEQDGMFSEGGGWKKIFQVVAFDSDEGVNGSVTYRLKYRVSTSINQVGVDGATPPHPQQAQQAVHKEDEVYSINPTTGEIFTSAPLIKSDTMLKFIVEATDGGNPAQSTETTLILRERAGYSVETIDAIDPEGEQLWYEIVSGDPSQYFIMWPESQNLILAKRIPKPMDFKLNISVSDGVNPVFVQLFVKVVDSPGESALIWSQSSYTASIPEQQTPDTTLSASPSSLLIAKVSINSTISLTPPRDKHTDSGTILYGFHNVQDSRSLQLFSIDTISGEVTVQKGVAGLFDRETIPQHILTIKARNPTNTYGFVRLVVNVEEWNDHAPIFYMADGRYSRMEVRVPETAAVGTRIAQIEAFDLDEGDSGQLSYSITFGNIGNTFRIDKDTGWLTLQRPISGSRANTEYLLTIQALDGGTPPLSSTTSVTIIPTLPNDDETLALDCRGDDESNFGRNLAPLSSLPGKSGGKQSGGRAPSNQRKTVMRVRVKENAPPGSYVTTITASNSNSASVSFELEENKSNIFWIDPSTGVILVGKGRGLLDRESKSSHEITVKATNLRGATASCRVVVDLLDENDHRPLFTTTQYDGLIREDAMPGTLVRKKPAPLTGTTSTTVLGSESSDFIETEKRPLVLESSDLDVGINALVTYSIIEEEEMRKVFHIDPSTGALVLITSLDYEKRSGYVFHVKATDGGGLTSPNVATVNVSVENVNMKRPIVLNSRVELLLPTGPDVLVGRVEARDPDGDELEFNITRGNDMDWFKIGRKSGEIRIGKMAQFPVTGSKIVLEINVGDGKHWTSSTMTITPKNIERNPTFYFTNSTFATTTMENSTKIINLISLGVVGAFMNEPLKFELLTPTPYFGVRPTSGVVYTTGEKLDREEQAEHELLVQVRGEEASRISRCFVKVKIGDKNDNSIQFLNLPYVAVVSLESKGGDTVLQVKGFDADEGENAVIRYELVRSPHGDIYELDRNTGFIRLRRKPDATGQHELIIKAYDGGVPTCTSETTVLVKVVSSDQPVFEQQFYETWIPEDAALQSTAIALMAHAHNPILYSIHGGNDHDEFAIDYQTGVLFVNSPLDYETQRTHRLTVRATDLVTSSGSSTQVLIHIRDSNDARPIFDKSIYTIRLVEGYMPPHSLLATLHAHDNDTGINSLLTYDLVPDDGPILRIPNENSSPQKKSSSSSTPTRGRLQRREIDSEDVEMDLEMEDATSNQRSSWDVTKYFMIKPNDGKIILKQMVDYERAHEYRFSVVVKDSGIPPLSSTARVVVQVVDINDSGVVFEKNVYYARISESVQRGHFVTKISAYDPDSVDHIKYSIIGHSHYHMPFDINPDAGSHYGYFPSTYPTTTTTL</sequence>
<dbReference type="PRINTS" id="PR00205">
    <property type="entry name" value="CADHERIN"/>
</dbReference>
<dbReference type="PANTHER" id="PTHR24026">
    <property type="entry name" value="FAT ATYPICAL CADHERIN-RELATED"/>
    <property type="match status" value="1"/>
</dbReference>
<dbReference type="InterPro" id="IPR002126">
    <property type="entry name" value="Cadherin-like_dom"/>
</dbReference>
<dbReference type="GO" id="GO:0048589">
    <property type="term" value="P:developmental growth"/>
    <property type="evidence" value="ECO:0007669"/>
    <property type="project" value="UniProtKB-ARBA"/>
</dbReference>
<dbReference type="FunFam" id="2.60.40.60:FF:000032">
    <property type="entry name" value="FAT atypical cadherin 1"/>
    <property type="match status" value="1"/>
</dbReference>
<dbReference type="Gene3D" id="2.60.40.60">
    <property type="entry name" value="Cadherins"/>
    <property type="match status" value="21"/>
</dbReference>
<feature type="domain" description="Cadherin" evidence="14">
    <location>
        <begin position="1715"/>
        <end position="1815"/>
    </location>
</feature>
<accession>A0A226E2G2</accession>
<feature type="domain" description="Cadherin" evidence="14">
    <location>
        <begin position="1342"/>
        <end position="1449"/>
    </location>
</feature>
<dbReference type="FunFam" id="2.60.40.60:FF:000116">
    <property type="entry name" value="Dachsous cadherin-related 2"/>
    <property type="match status" value="1"/>
</dbReference>
<evidence type="ECO:0000256" key="7">
    <source>
        <dbReference type="ARBA" id="ARBA00022889"/>
    </source>
</evidence>
<evidence type="ECO:0000256" key="13">
    <source>
        <dbReference type="SAM" id="MobiDB-lite"/>
    </source>
</evidence>
<feature type="domain" description="Cadherin" evidence="14">
    <location>
        <begin position="2616"/>
        <end position="2716"/>
    </location>
</feature>
<feature type="region of interest" description="Disordered" evidence="13">
    <location>
        <begin position="201"/>
        <end position="222"/>
    </location>
</feature>
<feature type="domain" description="Cadherin" evidence="14">
    <location>
        <begin position="2544"/>
        <end position="2621"/>
    </location>
</feature>
<feature type="region of interest" description="Disordered" evidence="13">
    <location>
        <begin position="2151"/>
        <end position="2179"/>
    </location>
</feature>
<evidence type="ECO:0000256" key="11">
    <source>
        <dbReference type="ARBA" id="ARBA00023180"/>
    </source>
</evidence>
<feature type="region of interest" description="Disordered" evidence="13">
    <location>
        <begin position="1643"/>
        <end position="1695"/>
    </location>
</feature>
<dbReference type="GO" id="GO:0005886">
    <property type="term" value="C:plasma membrane"/>
    <property type="evidence" value="ECO:0007669"/>
    <property type="project" value="InterPro"/>
</dbReference>
<feature type="region of interest" description="Disordered" evidence="13">
    <location>
        <begin position="2862"/>
        <end position="2909"/>
    </location>
</feature>
<dbReference type="GO" id="GO:0005509">
    <property type="term" value="F:calcium ion binding"/>
    <property type="evidence" value="ECO:0007669"/>
    <property type="project" value="UniProtKB-UniRule"/>
</dbReference>
<name>A0A226E2G2_FOLCA</name>
<dbReference type="GO" id="GO:0008104">
    <property type="term" value="P:intracellular protein localization"/>
    <property type="evidence" value="ECO:0007669"/>
    <property type="project" value="UniProtKB-ARBA"/>
</dbReference>
<evidence type="ECO:0000256" key="9">
    <source>
        <dbReference type="ARBA" id="ARBA00023136"/>
    </source>
</evidence>
<feature type="domain" description="Cadherin" evidence="14">
    <location>
        <begin position="469"/>
        <end position="577"/>
    </location>
</feature>
<dbReference type="CDD" id="cd11304">
    <property type="entry name" value="Cadherin_repeat"/>
    <property type="match status" value="21"/>
</dbReference>
<dbReference type="OrthoDB" id="6252479at2759"/>
<evidence type="ECO:0000256" key="6">
    <source>
        <dbReference type="ARBA" id="ARBA00022837"/>
    </source>
</evidence>
<dbReference type="GO" id="GO:0007156">
    <property type="term" value="P:homophilic cell adhesion via plasma membrane adhesion molecules"/>
    <property type="evidence" value="ECO:0007669"/>
    <property type="project" value="InterPro"/>
</dbReference>
<feature type="compositionally biased region" description="Basic residues" evidence="13">
    <location>
        <begin position="268"/>
        <end position="282"/>
    </location>
</feature>
<dbReference type="GO" id="GO:0030855">
    <property type="term" value="P:epithelial cell differentiation"/>
    <property type="evidence" value="ECO:0007669"/>
    <property type="project" value="UniProtKB-ARBA"/>
</dbReference>
<feature type="compositionally biased region" description="Basic residues" evidence="13">
    <location>
        <begin position="302"/>
        <end position="311"/>
    </location>
</feature>
<feature type="domain" description="Cadherin" evidence="14">
    <location>
        <begin position="2178"/>
        <end position="2279"/>
    </location>
</feature>
<evidence type="ECO:0000256" key="8">
    <source>
        <dbReference type="ARBA" id="ARBA00022989"/>
    </source>
</evidence>
<dbReference type="GO" id="GO:0007424">
    <property type="term" value="P:open tracheal system development"/>
    <property type="evidence" value="ECO:0007669"/>
    <property type="project" value="UniProtKB-ARBA"/>
</dbReference>
<dbReference type="InterPro" id="IPR015919">
    <property type="entry name" value="Cadherin-like_sf"/>
</dbReference>
<gene>
    <name evidence="15" type="ORF">Fcan01_13958</name>
</gene>
<keyword evidence="16" id="KW-1185">Reference proteome</keyword>
<feature type="compositionally biased region" description="Pro residues" evidence="13">
    <location>
        <begin position="211"/>
        <end position="222"/>
    </location>
</feature>
<feature type="domain" description="Cadherin" evidence="14">
    <location>
        <begin position="2816"/>
        <end position="2977"/>
    </location>
</feature>
<evidence type="ECO:0000259" key="14">
    <source>
        <dbReference type="PROSITE" id="PS50268"/>
    </source>
</evidence>
<feature type="domain" description="Cadherin" evidence="14">
    <location>
        <begin position="2978"/>
        <end position="3031"/>
    </location>
</feature>
<keyword evidence="9" id="KW-0472">Membrane</keyword>
<keyword evidence="10" id="KW-1015">Disulfide bond</keyword>
<dbReference type="FunFam" id="2.60.40.60:FF:000053">
    <property type="entry name" value="FAT atypical cadherin 3"/>
    <property type="match status" value="1"/>
</dbReference>
<feature type="compositionally biased region" description="Polar residues" evidence="13">
    <location>
        <begin position="1032"/>
        <end position="1041"/>
    </location>
</feature>
<evidence type="ECO:0000313" key="15">
    <source>
        <dbReference type="EMBL" id="OXA51224.1"/>
    </source>
</evidence>
<protein>
    <submittedName>
        <fullName evidence="15">Protocadherin Fat 1</fullName>
    </submittedName>
</protein>
<feature type="compositionally biased region" description="Low complexity" evidence="13">
    <location>
        <begin position="2870"/>
        <end position="2883"/>
    </location>
</feature>
<dbReference type="PANTHER" id="PTHR24026:SF136">
    <property type="entry name" value="PROTOCADHERIN-23"/>
    <property type="match status" value="1"/>
</dbReference>
<dbReference type="InterPro" id="IPR020894">
    <property type="entry name" value="Cadherin_CS"/>
</dbReference>
<keyword evidence="2" id="KW-0245">EGF-like domain</keyword>
<evidence type="ECO:0000256" key="4">
    <source>
        <dbReference type="ARBA" id="ARBA00022729"/>
    </source>
</evidence>
<feature type="domain" description="Cadherin" evidence="14">
    <location>
        <begin position="696"/>
        <end position="806"/>
    </location>
</feature>
<evidence type="ECO:0000256" key="5">
    <source>
        <dbReference type="ARBA" id="ARBA00022737"/>
    </source>
</evidence>
<dbReference type="FunFam" id="2.60.40.60:FF:000015">
    <property type="entry name" value="FAT atypical cadherin 1"/>
    <property type="match status" value="3"/>
</dbReference>
<keyword evidence="11" id="KW-0325">Glycoprotein</keyword>
<feature type="domain" description="Cadherin" evidence="14">
    <location>
        <begin position="824"/>
        <end position="929"/>
    </location>
</feature>
<keyword evidence="3" id="KW-0812">Transmembrane</keyword>
<organism evidence="15 16">
    <name type="scientific">Folsomia candida</name>
    <name type="common">Springtail</name>
    <dbReference type="NCBI Taxonomy" id="158441"/>
    <lineage>
        <taxon>Eukaryota</taxon>
        <taxon>Metazoa</taxon>
        <taxon>Ecdysozoa</taxon>
        <taxon>Arthropoda</taxon>
        <taxon>Hexapoda</taxon>
        <taxon>Collembola</taxon>
        <taxon>Entomobryomorpha</taxon>
        <taxon>Isotomoidea</taxon>
        <taxon>Isotomidae</taxon>
        <taxon>Proisotominae</taxon>
        <taxon>Folsomia</taxon>
    </lineage>
</organism>
<feature type="compositionally biased region" description="Polar residues" evidence="13">
    <location>
        <begin position="342"/>
        <end position="351"/>
    </location>
</feature>
<feature type="compositionally biased region" description="Acidic residues" evidence="13">
    <location>
        <begin position="2893"/>
        <end position="2905"/>
    </location>
</feature>
<keyword evidence="6 12" id="KW-0106">Calcium</keyword>
<dbReference type="PROSITE" id="PS50268">
    <property type="entry name" value="CADHERIN_2"/>
    <property type="match status" value="19"/>
</dbReference>
<feature type="domain" description="Cadherin" evidence="14">
    <location>
        <begin position="1541"/>
        <end position="1632"/>
    </location>
</feature>
<feature type="domain" description="Cadherin" evidence="14">
    <location>
        <begin position="2717"/>
        <end position="2815"/>
    </location>
</feature>
<evidence type="ECO:0000313" key="16">
    <source>
        <dbReference type="Proteomes" id="UP000198287"/>
    </source>
</evidence>
<evidence type="ECO:0000256" key="10">
    <source>
        <dbReference type="ARBA" id="ARBA00023157"/>
    </source>
</evidence>
<comment type="caution">
    <text evidence="15">The sequence shown here is derived from an EMBL/GenBank/DDBJ whole genome shotgun (WGS) entry which is preliminary data.</text>
</comment>
<feature type="domain" description="Cadherin" evidence="14">
    <location>
        <begin position="1902"/>
        <end position="2028"/>
    </location>
</feature>
<feature type="domain" description="Cadherin" evidence="14">
    <location>
        <begin position="586"/>
        <end position="695"/>
    </location>
</feature>
<dbReference type="GO" id="GO:0001736">
    <property type="term" value="P:establishment of planar polarity"/>
    <property type="evidence" value="ECO:0007669"/>
    <property type="project" value="UniProtKB-ARBA"/>
</dbReference>
<feature type="domain" description="Cadherin" evidence="14">
    <location>
        <begin position="1243"/>
        <end position="1332"/>
    </location>
</feature>
<dbReference type="SUPFAM" id="SSF49313">
    <property type="entry name" value="Cadherin-like"/>
    <property type="match status" value="22"/>
</dbReference>
<comment type="subcellular location">
    <subcellularLocation>
        <location evidence="1">Membrane</location>
        <topology evidence="1">Single-pass membrane protein</topology>
    </subcellularLocation>
</comment>